<dbReference type="PROSITE" id="PS51094">
    <property type="entry name" value="PTS_EIIA_TYPE_2"/>
    <property type="match status" value="1"/>
</dbReference>
<keyword evidence="4" id="KW-0597">Phosphoprotein</keyword>
<dbReference type="InterPro" id="IPR016152">
    <property type="entry name" value="PTrfase/Anion_transptr"/>
</dbReference>
<evidence type="ECO:0000256" key="10">
    <source>
        <dbReference type="ARBA" id="ARBA00030956"/>
    </source>
</evidence>
<keyword evidence="14" id="KW-1185">Reference proteome</keyword>
<evidence type="ECO:0000259" key="12">
    <source>
        <dbReference type="PROSITE" id="PS51094"/>
    </source>
</evidence>
<protein>
    <recommendedName>
        <fullName evidence="2">Mannitol-specific phosphotransferase enzyme IIA component</fullName>
    </recommendedName>
    <alternativeName>
        <fullName evidence="10">EIIA</fullName>
    </alternativeName>
    <alternativeName>
        <fullName evidence="11">EIII</fullName>
    </alternativeName>
    <alternativeName>
        <fullName evidence="9">PTS system mannitol-specific EIIA component</fullName>
    </alternativeName>
</protein>
<reference evidence="14" key="1">
    <citation type="journal article" date="2019" name="Int. J. Syst. Evol. Microbiol.">
        <title>The Global Catalogue of Microorganisms (GCM) 10K type strain sequencing project: providing services to taxonomists for standard genome sequencing and annotation.</title>
        <authorList>
            <consortium name="The Broad Institute Genomics Platform"/>
            <consortium name="The Broad Institute Genome Sequencing Center for Infectious Disease"/>
            <person name="Wu L."/>
            <person name="Ma J."/>
        </authorList>
    </citation>
    <scope>NUCLEOTIDE SEQUENCE [LARGE SCALE GENOMIC DNA]</scope>
    <source>
        <strain evidence="14">TBRC 1826</strain>
    </source>
</reference>
<comment type="caution">
    <text evidence="13">The sequence shown here is derived from an EMBL/GenBank/DDBJ whole genome shotgun (WGS) entry which is preliminary data.</text>
</comment>
<keyword evidence="5 13" id="KW-0762">Sugar transport</keyword>
<sequence>MTADETTLRITPDAVRLGCTAESKADAIDQCGRLLLELGAVEPGYLPAMHEREQSVPTYIGEGVAIPHGTDAARALVRRTALAVLQFPGGVDWDGNDVRVAIGIAAGGGEHMTVLSNLATTLSIPEQAKALRAATDVDTVIALLDPSGNDQTTDDPVKEPR</sequence>
<dbReference type="PROSITE" id="PS00372">
    <property type="entry name" value="PTS_EIIA_TYPE_2_HIS"/>
    <property type="match status" value="1"/>
</dbReference>
<accession>A0ABV8FTL7</accession>
<evidence type="ECO:0000256" key="8">
    <source>
        <dbReference type="ARBA" id="ARBA00022777"/>
    </source>
</evidence>
<name>A0ABV8FTL7_9ACTN</name>
<dbReference type="Pfam" id="PF00359">
    <property type="entry name" value="PTS_EIIA_2"/>
    <property type="match status" value="1"/>
</dbReference>
<keyword evidence="8" id="KW-0418">Kinase</keyword>
<dbReference type="RefSeq" id="WP_378536135.1">
    <property type="nucleotide sequence ID" value="NZ_JBHSBH010000013.1"/>
</dbReference>
<keyword evidence="3" id="KW-0813">Transport</keyword>
<evidence type="ECO:0000256" key="3">
    <source>
        <dbReference type="ARBA" id="ARBA00022448"/>
    </source>
</evidence>
<dbReference type="EMBL" id="JBHSBH010000013">
    <property type="protein sequence ID" value="MFC3998352.1"/>
    <property type="molecule type" value="Genomic_DNA"/>
</dbReference>
<dbReference type="Gene3D" id="3.40.930.10">
    <property type="entry name" value="Mannitol-specific EII, Chain A"/>
    <property type="match status" value="1"/>
</dbReference>
<evidence type="ECO:0000256" key="2">
    <source>
        <dbReference type="ARBA" id="ARBA00014783"/>
    </source>
</evidence>
<evidence type="ECO:0000256" key="11">
    <source>
        <dbReference type="ARBA" id="ARBA00030962"/>
    </source>
</evidence>
<dbReference type="InterPro" id="IPR050893">
    <property type="entry name" value="Sugar_PTS"/>
</dbReference>
<evidence type="ECO:0000313" key="14">
    <source>
        <dbReference type="Proteomes" id="UP001595847"/>
    </source>
</evidence>
<dbReference type="SUPFAM" id="SSF55804">
    <property type="entry name" value="Phoshotransferase/anion transport protein"/>
    <property type="match status" value="1"/>
</dbReference>
<dbReference type="PANTHER" id="PTHR30181:SF2">
    <property type="entry name" value="PTS SYSTEM MANNITOL-SPECIFIC EIICBA COMPONENT"/>
    <property type="match status" value="1"/>
</dbReference>
<dbReference type="PANTHER" id="PTHR30181">
    <property type="entry name" value="MANNITOL PERMEASE IIC COMPONENT"/>
    <property type="match status" value="1"/>
</dbReference>
<comment type="function">
    <text evidence="1">The phosphoenolpyruvate-dependent sugar phosphotransferase system (sugar PTS), a major carbohydrate active transport system, catalyzes the phosphorylation of incoming sugar substrates concomitantly with their translocation across the cell membrane. The enzyme II CmtAB PTS system is involved in D-mannitol transport.</text>
</comment>
<proteinExistence type="predicted"/>
<feature type="domain" description="PTS EIIA type-2" evidence="12">
    <location>
        <begin position="8"/>
        <end position="147"/>
    </location>
</feature>
<keyword evidence="6" id="KW-0808">Transferase</keyword>
<dbReference type="InterPro" id="IPR002178">
    <property type="entry name" value="PTS_EIIA_type-2_dom"/>
</dbReference>
<evidence type="ECO:0000256" key="4">
    <source>
        <dbReference type="ARBA" id="ARBA00022553"/>
    </source>
</evidence>
<gene>
    <name evidence="13" type="ORF">ACFOVU_20670</name>
</gene>
<evidence type="ECO:0000256" key="9">
    <source>
        <dbReference type="ARBA" id="ARBA00029908"/>
    </source>
</evidence>
<dbReference type="Proteomes" id="UP001595847">
    <property type="component" value="Unassembled WGS sequence"/>
</dbReference>
<evidence type="ECO:0000256" key="7">
    <source>
        <dbReference type="ARBA" id="ARBA00022683"/>
    </source>
</evidence>
<evidence type="ECO:0000313" key="13">
    <source>
        <dbReference type="EMBL" id="MFC3998352.1"/>
    </source>
</evidence>
<dbReference type="CDD" id="cd00211">
    <property type="entry name" value="PTS_IIA_fru"/>
    <property type="match status" value="1"/>
</dbReference>
<evidence type="ECO:0000256" key="5">
    <source>
        <dbReference type="ARBA" id="ARBA00022597"/>
    </source>
</evidence>
<organism evidence="13 14">
    <name type="scientific">Nocardiopsis sediminis</name>
    <dbReference type="NCBI Taxonomy" id="1778267"/>
    <lineage>
        <taxon>Bacteria</taxon>
        <taxon>Bacillati</taxon>
        <taxon>Actinomycetota</taxon>
        <taxon>Actinomycetes</taxon>
        <taxon>Streptosporangiales</taxon>
        <taxon>Nocardiopsidaceae</taxon>
        <taxon>Nocardiopsis</taxon>
    </lineage>
</organism>
<keyword evidence="7" id="KW-0598">Phosphotransferase system</keyword>
<evidence type="ECO:0000256" key="1">
    <source>
        <dbReference type="ARBA" id="ARBA00002434"/>
    </source>
</evidence>
<evidence type="ECO:0000256" key="6">
    <source>
        <dbReference type="ARBA" id="ARBA00022679"/>
    </source>
</evidence>